<reference evidence="3" key="1">
    <citation type="submission" date="2017-07" db="EMBL/GenBank/DDBJ databases">
        <title>Brachybacterium sp. VR2415.</title>
        <authorList>
            <person name="Tak E.J."/>
            <person name="Bae J.-W."/>
        </authorList>
    </citation>
    <scope>NUCLEOTIDE SEQUENCE [LARGE SCALE GENOMIC DNA]</scope>
    <source>
        <strain evidence="3">VR2415</strain>
    </source>
</reference>
<keyword evidence="1" id="KW-0472">Membrane</keyword>
<evidence type="ECO:0000256" key="1">
    <source>
        <dbReference type="SAM" id="Phobius"/>
    </source>
</evidence>
<sequence>MTTSPPQPTPTTSVHSALITCDPDFVLSDRPSRYRLPMWLMLAVAVTTACATAAASRHA</sequence>
<proteinExistence type="predicted"/>
<organism evidence="2 3">
    <name type="scientific">Brachybacterium avium</name>
    <dbReference type="NCBI Taxonomy" id="2017485"/>
    <lineage>
        <taxon>Bacteria</taxon>
        <taxon>Bacillati</taxon>
        <taxon>Actinomycetota</taxon>
        <taxon>Actinomycetes</taxon>
        <taxon>Micrococcales</taxon>
        <taxon>Dermabacteraceae</taxon>
        <taxon>Brachybacterium</taxon>
    </lineage>
</organism>
<gene>
    <name evidence="2" type="ORF">CFK39_12215</name>
</gene>
<dbReference type="Proteomes" id="UP000198398">
    <property type="component" value="Chromosome"/>
</dbReference>
<keyword evidence="1" id="KW-0812">Transmembrane</keyword>
<keyword evidence="1" id="KW-1133">Transmembrane helix</keyword>
<dbReference type="AlphaFoldDB" id="A0A220UE05"/>
<feature type="transmembrane region" description="Helical" evidence="1">
    <location>
        <begin position="36"/>
        <end position="55"/>
    </location>
</feature>
<evidence type="ECO:0000313" key="2">
    <source>
        <dbReference type="EMBL" id="ASK66454.1"/>
    </source>
</evidence>
<dbReference type="RefSeq" id="WP_089065694.1">
    <property type="nucleotide sequence ID" value="NZ_CP022316.1"/>
</dbReference>
<accession>A0A220UE05</accession>
<dbReference type="KEGG" id="brv:CFK39_12215"/>
<protein>
    <submittedName>
        <fullName evidence="2">Uncharacterized protein</fullName>
    </submittedName>
</protein>
<evidence type="ECO:0000313" key="3">
    <source>
        <dbReference type="Proteomes" id="UP000198398"/>
    </source>
</evidence>
<dbReference type="EMBL" id="CP022316">
    <property type="protein sequence ID" value="ASK66454.1"/>
    <property type="molecule type" value="Genomic_DNA"/>
</dbReference>
<keyword evidence="3" id="KW-1185">Reference proteome</keyword>
<name>A0A220UE05_9MICO</name>